<gene>
    <name evidence="4" type="ORF">MEDL_52938</name>
</gene>
<dbReference type="PANTHER" id="PTHR25462">
    <property type="entry name" value="BONUS, ISOFORM C-RELATED"/>
    <property type="match status" value="1"/>
</dbReference>
<proteinExistence type="predicted"/>
<evidence type="ECO:0000256" key="1">
    <source>
        <dbReference type="PROSITE-ProRule" id="PRU00024"/>
    </source>
</evidence>
<dbReference type="OrthoDB" id="10493345at2759"/>
<organism evidence="4 5">
    <name type="scientific">Mytilus edulis</name>
    <name type="common">Blue mussel</name>
    <dbReference type="NCBI Taxonomy" id="6550"/>
    <lineage>
        <taxon>Eukaryota</taxon>
        <taxon>Metazoa</taxon>
        <taxon>Spiralia</taxon>
        <taxon>Lophotrochozoa</taxon>
        <taxon>Mollusca</taxon>
        <taxon>Bivalvia</taxon>
        <taxon>Autobranchia</taxon>
        <taxon>Pteriomorphia</taxon>
        <taxon>Mytilida</taxon>
        <taxon>Mytiloidea</taxon>
        <taxon>Mytilidae</taxon>
        <taxon>Mytilinae</taxon>
        <taxon>Mytilus</taxon>
    </lineage>
</organism>
<evidence type="ECO:0000313" key="5">
    <source>
        <dbReference type="Proteomes" id="UP000683360"/>
    </source>
</evidence>
<dbReference type="PANTHER" id="PTHR25462:SF296">
    <property type="entry name" value="MEIOTIC P26, ISOFORM F"/>
    <property type="match status" value="1"/>
</dbReference>
<keyword evidence="2" id="KW-0175">Coiled coil</keyword>
<evidence type="ECO:0000256" key="2">
    <source>
        <dbReference type="SAM" id="Coils"/>
    </source>
</evidence>
<keyword evidence="5" id="KW-1185">Reference proteome</keyword>
<dbReference type="Gene3D" id="3.30.160.60">
    <property type="entry name" value="Classic Zinc Finger"/>
    <property type="match status" value="1"/>
</dbReference>
<dbReference type="Pfam" id="PF22586">
    <property type="entry name" value="ANCHR-like_BBOX"/>
    <property type="match status" value="1"/>
</dbReference>
<dbReference type="SMART" id="SM00336">
    <property type="entry name" value="BBOX"/>
    <property type="match status" value="1"/>
</dbReference>
<sequence length="259" mass="30108">MANNDAMICEICSGQHVTKPAEHWCPECEEALCTECLTHHSISKYTRNHKVISVDYYKQLPPTICKITQHCDEHKKQFQLYCPCHESFCCVNCIITSHEECRGLMALDEFVKISKNSVSIWDIEDDVNNIRKNIQLVVEDRQRNLKDIQDEKQRFDEDVKSMRSKMNAHLNQIEENVNTRLEDSGKEIQTQIEKLLLTLSERLNGVKILEGYVLAIKNYATDIQTIIGIQTLKKGDKKTERVHRFVCCRWKSATDSFEI</sequence>
<evidence type="ECO:0000259" key="3">
    <source>
        <dbReference type="PROSITE" id="PS50119"/>
    </source>
</evidence>
<keyword evidence="1" id="KW-0862">Zinc</keyword>
<dbReference type="EMBL" id="CAJPWZ010002569">
    <property type="protein sequence ID" value="CAG2240632.1"/>
    <property type="molecule type" value="Genomic_DNA"/>
</dbReference>
<dbReference type="PROSITE" id="PS50119">
    <property type="entry name" value="ZF_BBOX"/>
    <property type="match status" value="1"/>
</dbReference>
<name>A0A8S3U9K7_MYTED</name>
<keyword evidence="1" id="KW-0479">Metal-binding</keyword>
<feature type="coiled-coil region" evidence="2">
    <location>
        <begin position="131"/>
        <end position="165"/>
    </location>
</feature>
<dbReference type="SUPFAM" id="SSF58113">
    <property type="entry name" value="Apolipoprotein A-I"/>
    <property type="match status" value="1"/>
</dbReference>
<dbReference type="CDD" id="cd19757">
    <property type="entry name" value="Bbox1"/>
    <property type="match status" value="1"/>
</dbReference>
<protein>
    <recommendedName>
        <fullName evidence="3">B box-type domain-containing protein</fullName>
    </recommendedName>
</protein>
<reference evidence="4" key="1">
    <citation type="submission" date="2021-03" db="EMBL/GenBank/DDBJ databases">
        <authorList>
            <person name="Bekaert M."/>
        </authorList>
    </citation>
    <scope>NUCLEOTIDE SEQUENCE</scope>
</reference>
<dbReference type="InterPro" id="IPR000315">
    <property type="entry name" value="Znf_B-box"/>
</dbReference>
<evidence type="ECO:0000313" key="4">
    <source>
        <dbReference type="EMBL" id="CAG2240632.1"/>
    </source>
</evidence>
<dbReference type="Gene3D" id="1.20.120.20">
    <property type="entry name" value="Apolipoprotein"/>
    <property type="match status" value="1"/>
</dbReference>
<dbReference type="InterPro" id="IPR047153">
    <property type="entry name" value="TRIM45/56/19-like"/>
</dbReference>
<dbReference type="Proteomes" id="UP000683360">
    <property type="component" value="Unassembled WGS sequence"/>
</dbReference>
<comment type="caution">
    <text evidence="4">The sequence shown here is derived from an EMBL/GenBank/DDBJ whole genome shotgun (WGS) entry which is preliminary data.</text>
</comment>
<accession>A0A8S3U9K7</accession>
<dbReference type="AlphaFoldDB" id="A0A8S3U9K7"/>
<dbReference type="GO" id="GO:0008270">
    <property type="term" value="F:zinc ion binding"/>
    <property type="evidence" value="ECO:0007669"/>
    <property type="project" value="UniProtKB-KW"/>
</dbReference>
<keyword evidence="1" id="KW-0863">Zinc-finger</keyword>
<feature type="domain" description="B box-type" evidence="3">
    <location>
        <begin position="4"/>
        <end position="54"/>
    </location>
</feature>